<dbReference type="InterPro" id="IPR017200">
    <property type="entry name" value="PqqE-like"/>
</dbReference>
<dbReference type="InterPro" id="IPR058240">
    <property type="entry name" value="rSAM_sf"/>
</dbReference>
<accession>R6XTW5</accession>
<organism evidence="8">
    <name type="scientific">Phascolarctobacterium succinatutens CAG:287</name>
    <dbReference type="NCBI Taxonomy" id="1263101"/>
    <lineage>
        <taxon>Bacteria</taxon>
        <taxon>Bacillati</taxon>
        <taxon>Bacillota</taxon>
        <taxon>Negativicutes</taxon>
        <taxon>Acidaminococcales</taxon>
        <taxon>Acidaminococcaceae</taxon>
        <taxon>Phascolarctobacterium</taxon>
    </lineage>
</organism>
<dbReference type="SFLD" id="SFLDG01067">
    <property type="entry name" value="SPASM/twitch_domain_containing"/>
    <property type="match status" value="1"/>
</dbReference>
<dbReference type="Gene3D" id="3.20.20.70">
    <property type="entry name" value="Aldolase class I"/>
    <property type="match status" value="1"/>
</dbReference>
<dbReference type="CDD" id="cd21109">
    <property type="entry name" value="SPASM"/>
    <property type="match status" value="1"/>
</dbReference>
<evidence type="ECO:0000256" key="1">
    <source>
        <dbReference type="ARBA" id="ARBA00001966"/>
    </source>
</evidence>
<evidence type="ECO:0000256" key="5">
    <source>
        <dbReference type="ARBA" id="ARBA00023004"/>
    </source>
</evidence>
<dbReference type="Pfam" id="PF04055">
    <property type="entry name" value="Radical_SAM"/>
    <property type="match status" value="1"/>
</dbReference>
<dbReference type="RefSeq" id="WP_021720652.1">
    <property type="nucleotide sequence ID" value="NZ_FR892810.1"/>
</dbReference>
<reference evidence="8" key="1">
    <citation type="submission" date="2012-11" db="EMBL/GenBank/DDBJ databases">
        <title>Dependencies among metagenomic species, viruses, plasmids and units of genetic variation.</title>
        <authorList>
            <person name="Nielsen H.B."/>
            <person name="Almeida M."/>
            <person name="Juncker A.S."/>
            <person name="Rasmussen S."/>
            <person name="Li J."/>
            <person name="Sunagawa S."/>
            <person name="Plichta D."/>
            <person name="Gautier L."/>
            <person name="Le Chatelier E."/>
            <person name="Peletier E."/>
            <person name="Bonde I."/>
            <person name="Nielsen T."/>
            <person name="Manichanh C."/>
            <person name="Arumugam M."/>
            <person name="Batto J."/>
            <person name="Santos M.B.Q.D."/>
            <person name="Blom N."/>
            <person name="Borruel N."/>
            <person name="Burgdorf K.S."/>
            <person name="Boumezbeur F."/>
            <person name="Casellas F."/>
            <person name="Dore J."/>
            <person name="Guarner F."/>
            <person name="Hansen T."/>
            <person name="Hildebrand F."/>
            <person name="Kaas R.S."/>
            <person name="Kennedy S."/>
            <person name="Kristiansen K."/>
            <person name="Kultima J.R."/>
            <person name="Leonard P."/>
            <person name="Levenez F."/>
            <person name="Lund O."/>
            <person name="Moumen B."/>
            <person name="Le Paslier D."/>
            <person name="Pons N."/>
            <person name="Pedersen O."/>
            <person name="Prifti E."/>
            <person name="Qin J."/>
            <person name="Raes J."/>
            <person name="Tap J."/>
            <person name="Tims S."/>
            <person name="Ussery D.W."/>
            <person name="Yamada T."/>
            <person name="MetaHit consortium"/>
            <person name="Renault P."/>
            <person name="Sicheritz-Ponten T."/>
            <person name="Bork P."/>
            <person name="Wang J."/>
            <person name="Brunak S."/>
            <person name="Ehrlich S.D."/>
        </authorList>
    </citation>
    <scope>NUCLEOTIDE SEQUENCE [LARGE SCALE GENOMIC DNA]</scope>
</reference>
<name>R6XTW5_9FIRM</name>
<keyword evidence="6" id="KW-0411">Iron-sulfur</keyword>
<dbReference type="PROSITE" id="PS51918">
    <property type="entry name" value="RADICAL_SAM"/>
    <property type="match status" value="1"/>
</dbReference>
<gene>
    <name evidence="8" type="ORF">BN587_01612</name>
</gene>
<dbReference type="GO" id="GO:0051539">
    <property type="term" value="F:4 iron, 4 sulfur cluster binding"/>
    <property type="evidence" value="ECO:0007669"/>
    <property type="project" value="UniProtKB-KW"/>
</dbReference>
<dbReference type="CDD" id="cd01335">
    <property type="entry name" value="Radical_SAM"/>
    <property type="match status" value="1"/>
</dbReference>
<keyword evidence="2" id="KW-0004">4Fe-4S</keyword>
<evidence type="ECO:0000256" key="6">
    <source>
        <dbReference type="ARBA" id="ARBA00023014"/>
    </source>
</evidence>
<dbReference type="SUPFAM" id="SSF102114">
    <property type="entry name" value="Radical SAM enzymes"/>
    <property type="match status" value="1"/>
</dbReference>
<evidence type="ECO:0000256" key="4">
    <source>
        <dbReference type="ARBA" id="ARBA00022723"/>
    </source>
</evidence>
<dbReference type="InterPro" id="IPR007197">
    <property type="entry name" value="rSAM"/>
</dbReference>
<evidence type="ECO:0000313" key="8">
    <source>
        <dbReference type="EMBL" id="CDD09732.1"/>
    </source>
</evidence>
<dbReference type="PIRSF" id="PIRSF037420">
    <property type="entry name" value="PQQ_syn_pqqE"/>
    <property type="match status" value="1"/>
</dbReference>
<evidence type="ECO:0000256" key="3">
    <source>
        <dbReference type="ARBA" id="ARBA00022691"/>
    </source>
</evidence>
<proteinExistence type="predicted"/>
<dbReference type="SFLD" id="SFLDS00029">
    <property type="entry name" value="Radical_SAM"/>
    <property type="match status" value="1"/>
</dbReference>
<dbReference type="InterPro" id="IPR013785">
    <property type="entry name" value="Aldolase_TIM"/>
</dbReference>
<evidence type="ECO:0000259" key="7">
    <source>
        <dbReference type="PROSITE" id="PS51918"/>
    </source>
</evidence>
<dbReference type="AlphaFoldDB" id="R6XTW5"/>
<dbReference type="PANTHER" id="PTHR11228">
    <property type="entry name" value="RADICAL SAM DOMAIN PROTEIN"/>
    <property type="match status" value="1"/>
</dbReference>
<protein>
    <submittedName>
        <fullName evidence="8">Fe-S oxidoreductase</fullName>
    </submittedName>
</protein>
<keyword evidence="3" id="KW-0949">S-adenosyl-L-methionine</keyword>
<keyword evidence="5" id="KW-0408">Iron</keyword>
<dbReference type="HOGENOM" id="CLU_009273_4_1_9"/>
<dbReference type="SFLD" id="SFLDG01386">
    <property type="entry name" value="main_SPASM_domain-containing"/>
    <property type="match status" value="1"/>
</dbReference>
<dbReference type="PANTHER" id="PTHR11228:SF7">
    <property type="entry name" value="PQQA PEPTIDE CYCLASE"/>
    <property type="match status" value="1"/>
</dbReference>
<dbReference type="GO" id="GO:0003824">
    <property type="term" value="F:catalytic activity"/>
    <property type="evidence" value="ECO:0007669"/>
    <property type="project" value="InterPro"/>
</dbReference>
<keyword evidence="4" id="KW-0479">Metal-binding</keyword>
<dbReference type="InterPro" id="IPR006638">
    <property type="entry name" value="Elp3/MiaA/NifB-like_rSAM"/>
</dbReference>
<feature type="domain" description="Radical SAM core" evidence="7">
    <location>
        <begin position="36"/>
        <end position="253"/>
    </location>
</feature>
<dbReference type="Proteomes" id="UP000014937">
    <property type="component" value="Unassembled WGS sequence"/>
</dbReference>
<dbReference type="GO" id="GO:0046872">
    <property type="term" value="F:metal ion binding"/>
    <property type="evidence" value="ECO:0007669"/>
    <property type="project" value="UniProtKB-KW"/>
</dbReference>
<sequence length="346" mass="39363">MKDYIKINRALDNQYLKAIEENITNLRKQGLYPEKFTYPITLQFELTGRCNLACKHCYNRSGDADRETLMTPDKWCSLAKEIVKDGGIFQCILSGGEPLLLGDRLFDIMDILHDDGTSFVVITNGYLLTKEKVKRFSKYRYYWFQVSIDGSTAEIHDEFRGVRGSFERAVNGALEISQAGIPLVIAHTVTPKNLGKVEDMVDLAYSMGASRIILGEVLPSGRAITNEDIILTKEQKNCLYEVISKLQNKYNEKIEIRRSADLGHQMKRYSLENNAGGIIRPNGEFRLDCMAPFIIGNVLNTSLKELWMKHGINAWKSERVQKFIASINEETQKGNIQNHVDKDILV</sequence>
<dbReference type="EMBL" id="CBGL010000015">
    <property type="protein sequence ID" value="CDD09732.1"/>
    <property type="molecule type" value="Genomic_DNA"/>
</dbReference>
<dbReference type="InterPro" id="IPR050377">
    <property type="entry name" value="Radical_SAM_PqqE_MftC-like"/>
</dbReference>
<comment type="cofactor">
    <cofactor evidence="1">
        <name>[4Fe-4S] cluster</name>
        <dbReference type="ChEBI" id="CHEBI:49883"/>
    </cofactor>
</comment>
<evidence type="ECO:0000256" key="2">
    <source>
        <dbReference type="ARBA" id="ARBA00022485"/>
    </source>
</evidence>
<comment type="caution">
    <text evidence="8">The sequence shown here is derived from an EMBL/GenBank/DDBJ whole genome shotgun (WGS) entry which is preliminary data.</text>
</comment>
<dbReference type="SMART" id="SM00729">
    <property type="entry name" value="Elp3"/>
    <property type="match status" value="1"/>
</dbReference>